<dbReference type="InterPro" id="IPR009057">
    <property type="entry name" value="Homeodomain-like_sf"/>
</dbReference>
<dbReference type="Proteomes" id="UP000292003">
    <property type="component" value="Unassembled WGS sequence"/>
</dbReference>
<accession>A0A4Q7JBS9</accession>
<keyword evidence="2" id="KW-0238">DNA-binding</keyword>
<evidence type="ECO:0000313" key="5">
    <source>
        <dbReference type="EMBL" id="RZQ63734.1"/>
    </source>
</evidence>
<dbReference type="Pfam" id="PF00440">
    <property type="entry name" value="TetR_N"/>
    <property type="match status" value="1"/>
</dbReference>
<dbReference type="InterPro" id="IPR036271">
    <property type="entry name" value="Tet_transcr_reg_TetR-rel_C_sf"/>
</dbReference>
<protein>
    <submittedName>
        <fullName evidence="5">TetR/AcrR family transcriptional regulator</fullName>
    </submittedName>
</protein>
<dbReference type="GO" id="GO:0000976">
    <property type="term" value="F:transcription cis-regulatory region binding"/>
    <property type="evidence" value="ECO:0007669"/>
    <property type="project" value="TreeGrafter"/>
</dbReference>
<dbReference type="GO" id="GO:0003700">
    <property type="term" value="F:DNA-binding transcription factor activity"/>
    <property type="evidence" value="ECO:0007669"/>
    <property type="project" value="TreeGrafter"/>
</dbReference>
<evidence type="ECO:0000256" key="3">
    <source>
        <dbReference type="ARBA" id="ARBA00023163"/>
    </source>
</evidence>
<evidence type="ECO:0000259" key="4">
    <source>
        <dbReference type="Pfam" id="PF00440"/>
    </source>
</evidence>
<gene>
    <name evidence="5" type="ORF">EWH70_11225</name>
</gene>
<keyword evidence="3" id="KW-0804">Transcription</keyword>
<sequence>MQVNHDTQPDTGRTVTEQARRAQIIGAAVEVIAELGYARASFARIVERAGLSSTRMISYHFADKAELMSAIIGTVFQVKDEFLGERIDGTTDRAALLRAYITSEVEFLGRHPDGALAVAEICANARDSAGTQMFNEPVLREMRVGRIERQLRQGQREGVFGEFDVPLMALAIRQAIDGVATRLAAEPDLDLAHCGRELANLFDRATRV</sequence>
<organism evidence="5 6">
    <name type="scientific">Amycolatopsis suaedae</name>
    <dbReference type="NCBI Taxonomy" id="2510978"/>
    <lineage>
        <taxon>Bacteria</taxon>
        <taxon>Bacillati</taxon>
        <taxon>Actinomycetota</taxon>
        <taxon>Actinomycetes</taxon>
        <taxon>Pseudonocardiales</taxon>
        <taxon>Pseudonocardiaceae</taxon>
        <taxon>Amycolatopsis</taxon>
    </lineage>
</organism>
<dbReference type="Gene3D" id="1.10.10.60">
    <property type="entry name" value="Homeodomain-like"/>
    <property type="match status" value="1"/>
</dbReference>
<reference evidence="5 6" key="1">
    <citation type="submission" date="2019-02" db="EMBL/GenBank/DDBJ databases">
        <title>Draft genome sequence of Amycolatopsis sp. 8-3EHSu isolated from roots of Suaeda maritima.</title>
        <authorList>
            <person name="Duangmal K."/>
            <person name="Chantavorakit T."/>
        </authorList>
    </citation>
    <scope>NUCLEOTIDE SEQUENCE [LARGE SCALE GENOMIC DNA]</scope>
    <source>
        <strain evidence="5 6">8-3EHSu</strain>
    </source>
</reference>
<keyword evidence="1" id="KW-0805">Transcription regulation</keyword>
<dbReference type="OrthoDB" id="9806334at2"/>
<dbReference type="Gene3D" id="1.10.357.10">
    <property type="entry name" value="Tetracycline Repressor, domain 2"/>
    <property type="match status" value="1"/>
</dbReference>
<dbReference type="RefSeq" id="WP_130475260.1">
    <property type="nucleotide sequence ID" value="NZ_SFCC01000005.1"/>
</dbReference>
<dbReference type="SUPFAM" id="SSF46689">
    <property type="entry name" value="Homeodomain-like"/>
    <property type="match status" value="1"/>
</dbReference>
<name>A0A4Q7JBS9_9PSEU</name>
<keyword evidence="6" id="KW-1185">Reference proteome</keyword>
<feature type="domain" description="HTH tetR-type" evidence="4">
    <location>
        <begin position="24"/>
        <end position="71"/>
    </location>
</feature>
<dbReference type="EMBL" id="SFCC01000005">
    <property type="protein sequence ID" value="RZQ63734.1"/>
    <property type="molecule type" value="Genomic_DNA"/>
</dbReference>
<dbReference type="InterPro" id="IPR001647">
    <property type="entry name" value="HTH_TetR"/>
</dbReference>
<dbReference type="InterPro" id="IPR050109">
    <property type="entry name" value="HTH-type_TetR-like_transc_reg"/>
</dbReference>
<dbReference type="PANTHER" id="PTHR30055:SF234">
    <property type="entry name" value="HTH-TYPE TRANSCRIPTIONAL REGULATOR BETI"/>
    <property type="match status" value="1"/>
</dbReference>
<evidence type="ECO:0000313" key="6">
    <source>
        <dbReference type="Proteomes" id="UP000292003"/>
    </source>
</evidence>
<proteinExistence type="predicted"/>
<evidence type="ECO:0000256" key="1">
    <source>
        <dbReference type="ARBA" id="ARBA00023015"/>
    </source>
</evidence>
<evidence type="ECO:0000256" key="2">
    <source>
        <dbReference type="ARBA" id="ARBA00023125"/>
    </source>
</evidence>
<comment type="caution">
    <text evidence="5">The sequence shown here is derived from an EMBL/GenBank/DDBJ whole genome shotgun (WGS) entry which is preliminary data.</text>
</comment>
<dbReference type="AlphaFoldDB" id="A0A4Q7JBS9"/>
<dbReference type="SUPFAM" id="SSF48498">
    <property type="entry name" value="Tetracyclin repressor-like, C-terminal domain"/>
    <property type="match status" value="1"/>
</dbReference>
<dbReference type="PANTHER" id="PTHR30055">
    <property type="entry name" value="HTH-TYPE TRANSCRIPTIONAL REGULATOR RUTR"/>
    <property type="match status" value="1"/>
</dbReference>